<name>A0A2M3ZPD8_9DIPT</name>
<sequence length="141" mass="15062">MFSSNSSKSAEASALANLAAWTSWSSSAAASADSNTLMADLLPSTIAGTSEVALVEEDADGTVRFAFSRSLRSRSRSSTSASRVDASSSALSTVNRSCTVVELLKYAVVKLPPSIARSPSMRFWFAFLRMFSSIVFSLTRR</sequence>
<organism evidence="1">
    <name type="scientific">Anopheles braziliensis</name>
    <dbReference type="NCBI Taxonomy" id="58242"/>
    <lineage>
        <taxon>Eukaryota</taxon>
        <taxon>Metazoa</taxon>
        <taxon>Ecdysozoa</taxon>
        <taxon>Arthropoda</taxon>
        <taxon>Hexapoda</taxon>
        <taxon>Insecta</taxon>
        <taxon>Pterygota</taxon>
        <taxon>Neoptera</taxon>
        <taxon>Endopterygota</taxon>
        <taxon>Diptera</taxon>
        <taxon>Nematocera</taxon>
        <taxon>Culicoidea</taxon>
        <taxon>Culicidae</taxon>
        <taxon>Anophelinae</taxon>
        <taxon>Anopheles</taxon>
    </lineage>
</organism>
<accession>A0A2M3ZPD8</accession>
<reference evidence="1" key="1">
    <citation type="submission" date="2018-01" db="EMBL/GenBank/DDBJ databases">
        <title>An insight into the sialome of Amazonian anophelines.</title>
        <authorList>
            <person name="Ribeiro J.M."/>
            <person name="Scarpassa V."/>
            <person name="Calvo E."/>
        </authorList>
    </citation>
    <scope>NUCLEOTIDE SEQUENCE</scope>
    <source>
        <tissue evidence="1">Salivary glands</tissue>
    </source>
</reference>
<protein>
    <submittedName>
        <fullName evidence="1">Putative secreted peptide</fullName>
    </submittedName>
</protein>
<proteinExistence type="predicted"/>
<dbReference type="EMBL" id="GGFM01009559">
    <property type="protein sequence ID" value="MBW30310.1"/>
    <property type="molecule type" value="Transcribed_RNA"/>
</dbReference>
<dbReference type="AlphaFoldDB" id="A0A2M3ZPD8"/>
<evidence type="ECO:0000313" key="1">
    <source>
        <dbReference type="EMBL" id="MBW30310.1"/>
    </source>
</evidence>